<dbReference type="SUPFAM" id="SSF53383">
    <property type="entry name" value="PLP-dependent transferases"/>
    <property type="match status" value="1"/>
</dbReference>
<dbReference type="GO" id="GO:0019265">
    <property type="term" value="P:glycine biosynthetic process, by transamination of glyoxylate"/>
    <property type="evidence" value="ECO:0007669"/>
    <property type="project" value="TreeGrafter"/>
</dbReference>
<dbReference type="PANTHER" id="PTHR21152">
    <property type="entry name" value="AMINOTRANSFERASE CLASS V"/>
    <property type="match status" value="1"/>
</dbReference>
<name>A0A1U7DH59_9RHOB</name>
<evidence type="ECO:0000256" key="2">
    <source>
        <dbReference type="ARBA" id="ARBA00009236"/>
    </source>
</evidence>
<dbReference type="InterPro" id="IPR024169">
    <property type="entry name" value="SP_NH2Trfase/AEP_transaminase"/>
</dbReference>
<dbReference type="RefSeq" id="WP_076979353.1">
    <property type="nucleotide sequence ID" value="NZ_CP019124.1"/>
</dbReference>
<evidence type="ECO:0000313" key="8">
    <source>
        <dbReference type="EMBL" id="APX89330.1"/>
    </source>
</evidence>
<dbReference type="OrthoDB" id="389074at2"/>
<dbReference type="Gene3D" id="3.40.640.10">
    <property type="entry name" value="Type I PLP-dependent aspartate aminotransferase-like (Major domain)"/>
    <property type="match status" value="1"/>
</dbReference>
<proteinExistence type="inferred from homology"/>
<feature type="modified residue" description="N6-(pyridoxal phosphate)lysine" evidence="5">
    <location>
        <position position="198"/>
    </location>
</feature>
<dbReference type="GO" id="GO:0004760">
    <property type="term" value="F:L-serine-pyruvate transaminase activity"/>
    <property type="evidence" value="ECO:0007669"/>
    <property type="project" value="TreeGrafter"/>
</dbReference>
<dbReference type="InterPro" id="IPR015424">
    <property type="entry name" value="PyrdxlP-dep_Trfase"/>
</dbReference>
<dbReference type="PIRSF" id="PIRSF000524">
    <property type="entry name" value="SPT"/>
    <property type="match status" value="1"/>
</dbReference>
<dbReference type="GO" id="GO:0008453">
    <property type="term" value="F:alanine-glyoxylate transaminase activity"/>
    <property type="evidence" value="ECO:0007669"/>
    <property type="project" value="TreeGrafter"/>
</dbReference>
<organism evidence="8 9">
    <name type="scientific">Brevirhabdus pacifica</name>
    <dbReference type="NCBI Taxonomy" id="1267768"/>
    <lineage>
        <taxon>Bacteria</taxon>
        <taxon>Pseudomonadati</taxon>
        <taxon>Pseudomonadota</taxon>
        <taxon>Alphaproteobacteria</taxon>
        <taxon>Rhodobacterales</taxon>
        <taxon>Paracoccaceae</taxon>
        <taxon>Brevirhabdus</taxon>
    </lineage>
</organism>
<gene>
    <name evidence="8" type="ORF">BV394_06035</name>
</gene>
<evidence type="ECO:0000256" key="1">
    <source>
        <dbReference type="ARBA" id="ARBA00001933"/>
    </source>
</evidence>
<comment type="cofactor">
    <cofactor evidence="1 5 7">
        <name>pyridoxal 5'-phosphate</name>
        <dbReference type="ChEBI" id="CHEBI:597326"/>
    </cofactor>
</comment>
<dbReference type="FunFam" id="3.90.1150.10:FF:000204">
    <property type="entry name" value="Hypothetical aminotransferase"/>
    <property type="match status" value="1"/>
</dbReference>
<protein>
    <submittedName>
        <fullName evidence="8">Septum site-determining protein</fullName>
    </submittedName>
</protein>
<dbReference type="AlphaFoldDB" id="A0A1U7DH59"/>
<evidence type="ECO:0000313" key="9">
    <source>
        <dbReference type="Proteomes" id="UP000187266"/>
    </source>
</evidence>
<dbReference type="InterPro" id="IPR015422">
    <property type="entry name" value="PyrdxlP-dep_Trfase_small"/>
</dbReference>
<dbReference type="PANTHER" id="PTHR21152:SF40">
    <property type="entry name" value="ALANINE--GLYOXYLATE AMINOTRANSFERASE"/>
    <property type="match status" value="1"/>
</dbReference>
<dbReference type="InterPro" id="IPR020578">
    <property type="entry name" value="Aminotrans_V_PyrdxlP_BS"/>
</dbReference>
<dbReference type="InterPro" id="IPR015421">
    <property type="entry name" value="PyrdxlP-dep_Trfase_major"/>
</dbReference>
<accession>A0A2M9DE38</accession>
<evidence type="ECO:0000256" key="4">
    <source>
        <dbReference type="PIRSR" id="PIRSR000524-1"/>
    </source>
</evidence>
<evidence type="ECO:0000256" key="3">
    <source>
        <dbReference type="ARBA" id="ARBA00022898"/>
    </source>
</evidence>
<accession>A0A1U7DH59</accession>
<evidence type="ECO:0000256" key="5">
    <source>
        <dbReference type="PIRSR" id="PIRSR000524-50"/>
    </source>
</evidence>
<dbReference type="Proteomes" id="UP000187266">
    <property type="component" value="Chromosome"/>
</dbReference>
<evidence type="ECO:0000256" key="6">
    <source>
        <dbReference type="RuleBase" id="RU004075"/>
    </source>
</evidence>
<dbReference type="InterPro" id="IPR000192">
    <property type="entry name" value="Aminotrans_V_dom"/>
</dbReference>
<dbReference type="Gene3D" id="3.90.1150.10">
    <property type="entry name" value="Aspartate Aminotransferase, domain 1"/>
    <property type="match status" value="1"/>
</dbReference>
<evidence type="ECO:0000256" key="7">
    <source>
        <dbReference type="RuleBase" id="RU004504"/>
    </source>
</evidence>
<feature type="binding site" evidence="4">
    <location>
        <position position="353"/>
    </location>
    <ligand>
        <name>substrate</name>
    </ligand>
</feature>
<dbReference type="PROSITE" id="PS00595">
    <property type="entry name" value="AA_TRANSFER_CLASS_5"/>
    <property type="match status" value="1"/>
</dbReference>
<dbReference type="STRING" id="1267768.BV394_06035"/>
<dbReference type="Pfam" id="PF00266">
    <property type="entry name" value="Aminotran_5"/>
    <property type="match status" value="1"/>
</dbReference>
<dbReference type="FunFam" id="3.40.640.10:FF:000054">
    <property type="entry name" value="Serine--glyoxylate aminotransferase"/>
    <property type="match status" value="1"/>
</dbReference>
<sequence length="398" mass="43395">MSLAQGRHYLAIPGPSVVPDRVLAAMHRPAPNIYTGELLELTHSLFPDLRQLAGTRHEPVIYIANGHGAWEAALANTLSRGDRVLVVGTGRFAAGWGQIATGMGVEVETLEFGLRAAADPQALTEALAADRDHAIRAVLVVQVDTASGVRNDIRALRRAMDEAEHPALLMVDCIASMGVERFEMDAWGVDVAVTGSQKGLMLPPGLGFVFYNERADRARDRANCVTAYWDWRARTNPEIYYQYFCGTPPTHMLFGLRESLDMIAEEGLQNVWTRHQILAHAVWEACEAWGSEGPMEFNIADRARRSHAVTSMRLTAPHGTELREWLTANAGVTLGIGIGMVAPEDPEWHRFFRIGHMGHVNAHMVLGTLASIDAGLKALSLPHGPGALEAAARVVAQV</sequence>
<dbReference type="EMBL" id="CP019124">
    <property type="protein sequence ID" value="APX89330.1"/>
    <property type="molecule type" value="Genomic_DNA"/>
</dbReference>
<keyword evidence="9" id="KW-1185">Reference proteome</keyword>
<comment type="similarity">
    <text evidence="2 6">Belongs to the class-V pyridoxal-phosphate-dependent aminotransferase family.</text>
</comment>
<keyword evidence="3 5" id="KW-0663">Pyridoxal phosphate</keyword>
<reference evidence="8 9" key="1">
    <citation type="submission" date="2017-01" db="EMBL/GenBank/DDBJ databases">
        <title>Genomic analysis of Xuhuaishuia manganoxidans DY6-4.</title>
        <authorList>
            <person name="Wang X."/>
        </authorList>
    </citation>
    <scope>NUCLEOTIDE SEQUENCE [LARGE SCALE GENOMIC DNA]</scope>
    <source>
        <strain evidence="8 9">DY6-4</strain>
    </source>
</reference>